<dbReference type="PANTHER" id="PTHR46268">
    <property type="entry name" value="STRESS RESPONSE PROTEIN NHAX"/>
    <property type="match status" value="1"/>
</dbReference>
<feature type="domain" description="UspA" evidence="3">
    <location>
        <begin position="7"/>
        <end position="148"/>
    </location>
</feature>
<dbReference type="STRING" id="1408226.T233_01173"/>
<dbReference type="PRINTS" id="PR01438">
    <property type="entry name" value="UNVRSLSTRESS"/>
</dbReference>
<evidence type="ECO:0000313" key="5">
    <source>
        <dbReference type="Proteomes" id="UP000018126"/>
    </source>
</evidence>
<keyword evidence="5" id="KW-1185">Reference proteome</keyword>
<dbReference type="AlphaFoldDB" id="V6Q554"/>
<evidence type="ECO:0000313" key="4">
    <source>
        <dbReference type="EMBL" id="EST89780.1"/>
    </source>
</evidence>
<dbReference type="PANTHER" id="PTHR46268:SF6">
    <property type="entry name" value="UNIVERSAL STRESS PROTEIN UP12"/>
    <property type="match status" value="1"/>
</dbReference>
<proteinExistence type="inferred from homology"/>
<evidence type="ECO:0000256" key="1">
    <source>
        <dbReference type="ARBA" id="ARBA00008791"/>
    </source>
</evidence>
<evidence type="ECO:0000259" key="3">
    <source>
        <dbReference type="Pfam" id="PF00582"/>
    </source>
</evidence>
<dbReference type="InterPro" id="IPR006016">
    <property type="entry name" value="UspA"/>
</dbReference>
<gene>
    <name evidence="4" type="ORF">T233_01173</name>
</gene>
<protein>
    <recommendedName>
        <fullName evidence="2">Universal stress protein</fullName>
    </recommendedName>
</protein>
<dbReference type="EMBL" id="AYSH01000016">
    <property type="protein sequence ID" value="EST89780.1"/>
    <property type="molecule type" value="Genomic_DNA"/>
</dbReference>
<comment type="subcellular location">
    <subcellularLocation>
        <location evidence="2">Cytoplasm</location>
    </subcellularLocation>
</comment>
<dbReference type="Gene3D" id="3.40.50.620">
    <property type="entry name" value="HUPs"/>
    <property type="match status" value="1"/>
</dbReference>
<comment type="similarity">
    <text evidence="1 2">Belongs to the universal stress protein A family.</text>
</comment>
<name>V6Q554_9ENTE</name>
<organism evidence="4 5">
    <name type="scientific">Vagococcus lutrae LBD1</name>
    <dbReference type="NCBI Taxonomy" id="1408226"/>
    <lineage>
        <taxon>Bacteria</taxon>
        <taxon>Bacillati</taxon>
        <taxon>Bacillota</taxon>
        <taxon>Bacilli</taxon>
        <taxon>Lactobacillales</taxon>
        <taxon>Enterococcaceae</taxon>
        <taxon>Vagococcus</taxon>
    </lineage>
</organism>
<accession>V6Q554</accession>
<reference evidence="4 5" key="1">
    <citation type="journal article" date="2013" name="Genome Announc.">
        <title>High-Quality Draft Genome Sequence of Vagococcus lutrae Strain LBD1, Isolated from the Largemouth Bass Micropterus salmoides.</title>
        <authorList>
            <person name="Lebreton F."/>
            <person name="Valentino M.D."/>
            <person name="Duncan L.B."/>
            <person name="Zeng Q."/>
            <person name="Manson McGuire A."/>
            <person name="Earl A.M."/>
            <person name="Gilmore M.S."/>
        </authorList>
    </citation>
    <scope>NUCLEOTIDE SEQUENCE [LARGE SCALE GENOMIC DNA]</scope>
    <source>
        <strain evidence="4 5">LBD1</strain>
    </source>
</reference>
<dbReference type="InterPro" id="IPR014729">
    <property type="entry name" value="Rossmann-like_a/b/a_fold"/>
</dbReference>
<dbReference type="Pfam" id="PF00582">
    <property type="entry name" value="Usp"/>
    <property type="match status" value="1"/>
</dbReference>
<evidence type="ECO:0000256" key="2">
    <source>
        <dbReference type="PIRNR" id="PIRNR006276"/>
    </source>
</evidence>
<dbReference type="InterPro" id="IPR006015">
    <property type="entry name" value="Universal_stress_UspA"/>
</dbReference>
<dbReference type="PIRSF" id="PIRSF006276">
    <property type="entry name" value="UspA"/>
    <property type="match status" value="1"/>
</dbReference>
<dbReference type="Proteomes" id="UP000018126">
    <property type="component" value="Unassembled WGS sequence"/>
</dbReference>
<sequence>MMEAQEYQTILVGTDGSDQAREAFEKALAVAKRNNSRVIVAHIIENRLYGNMGYTLTTSELIDVETARSKEMLEEYVAFAKKQGIDNVESVLTFGSPKVLMAEELPEKYHVDLIMVGQSGLNAVERFMIGSVSDHVIRHAPCDVLIVRPKEENE</sequence>
<dbReference type="CDD" id="cd00293">
    <property type="entry name" value="USP-like"/>
    <property type="match status" value="1"/>
</dbReference>
<dbReference type="PATRIC" id="fig|1408226.3.peg.1143"/>
<dbReference type="eggNOG" id="COG0589">
    <property type="taxonomic scope" value="Bacteria"/>
</dbReference>
<dbReference type="SUPFAM" id="SSF52402">
    <property type="entry name" value="Adenine nucleotide alpha hydrolases-like"/>
    <property type="match status" value="1"/>
</dbReference>
<comment type="caution">
    <text evidence="4">The sequence shown here is derived from an EMBL/GenBank/DDBJ whole genome shotgun (WGS) entry which is preliminary data.</text>
</comment>
<keyword evidence="2" id="KW-0963">Cytoplasm</keyword>
<dbReference type="GO" id="GO:0005737">
    <property type="term" value="C:cytoplasm"/>
    <property type="evidence" value="ECO:0007669"/>
    <property type="project" value="UniProtKB-SubCell"/>
</dbReference>